<name>A0A939C476_9ACTN</name>
<dbReference type="PANTHER" id="PTHR33164">
    <property type="entry name" value="TRANSCRIPTIONAL REGULATOR, MARR FAMILY"/>
    <property type="match status" value="1"/>
</dbReference>
<dbReference type="SUPFAM" id="SSF46785">
    <property type="entry name" value="Winged helix' DNA-binding domain"/>
    <property type="match status" value="1"/>
</dbReference>
<dbReference type="GO" id="GO:0003700">
    <property type="term" value="F:DNA-binding transcription factor activity"/>
    <property type="evidence" value="ECO:0007669"/>
    <property type="project" value="InterPro"/>
</dbReference>
<evidence type="ECO:0000259" key="2">
    <source>
        <dbReference type="SMART" id="SM00347"/>
    </source>
</evidence>
<accession>A0A939C476</accession>
<dbReference type="RefSeq" id="WP_205258484.1">
    <property type="nucleotide sequence ID" value="NZ_BAAAPV010000007.1"/>
</dbReference>
<dbReference type="InterPro" id="IPR036388">
    <property type="entry name" value="WH-like_DNA-bd_sf"/>
</dbReference>
<dbReference type="SMART" id="SM00347">
    <property type="entry name" value="HTH_MARR"/>
    <property type="match status" value="1"/>
</dbReference>
<protein>
    <submittedName>
        <fullName evidence="3">Winged helix-turn-helix transcriptional regulator</fullName>
    </submittedName>
</protein>
<dbReference type="InterPro" id="IPR000835">
    <property type="entry name" value="HTH_MarR-typ"/>
</dbReference>
<dbReference type="InterPro" id="IPR039422">
    <property type="entry name" value="MarR/SlyA-like"/>
</dbReference>
<dbReference type="AlphaFoldDB" id="A0A939C476"/>
<evidence type="ECO:0000256" key="1">
    <source>
        <dbReference type="SAM" id="MobiDB-lite"/>
    </source>
</evidence>
<dbReference type="Gene3D" id="1.10.10.10">
    <property type="entry name" value="Winged helix-like DNA-binding domain superfamily/Winged helix DNA-binding domain"/>
    <property type="match status" value="1"/>
</dbReference>
<comment type="caution">
    <text evidence="3">The sequence shown here is derived from an EMBL/GenBank/DDBJ whole genome shotgun (WGS) entry which is preliminary data.</text>
</comment>
<proteinExistence type="predicted"/>
<sequence length="154" mass="16253">MRAAELHRLARTLREIALEATGNTGPDRVNAGELAVLEDVARHARSTVGDITTRTGLAQSLVSRIVRSMAAAGALTVEPDTDDRRKVRIALTPATRTAILSRAAGTTRDALTAATPGLDDDERAELDRHLTAAADLLRRGARTPGDGSPTPDSL</sequence>
<organism evidence="3 4">
    <name type="scientific">Nakamurella flavida</name>
    <dbReference type="NCBI Taxonomy" id="363630"/>
    <lineage>
        <taxon>Bacteria</taxon>
        <taxon>Bacillati</taxon>
        <taxon>Actinomycetota</taxon>
        <taxon>Actinomycetes</taxon>
        <taxon>Nakamurellales</taxon>
        <taxon>Nakamurellaceae</taxon>
        <taxon>Nakamurella</taxon>
    </lineage>
</organism>
<evidence type="ECO:0000313" key="4">
    <source>
        <dbReference type="Proteomes" id="UP000663801"/>
    </source>
</evidence>
<feature type="region of interest" description="Disordered" evidence="1">
    <location>
        <begin position="135"/>
        <end position="154"/>
    </location>
</feature>
<feature type="domain" description="HTH marR-type" evidence="2">
    <location>
        <begin position="22"/>
        <end position="123"/>
    </location>
</feature>
<dbReference type="Pfam" id="PF12802">
    <property type="entry name" value="MarR_2"/>
    <property type="match status" value="1"/>
</dbReference>
<evidence type="ECO:0000313" key="3">
    <source>
        <dbReference type="EMBL" id="MBM9478455.1"/>
    </source>
</evidence>
<dbReference type="Proteomes" id="UP000663801">
    <property type="component" value="Unassembled WGS sequence"/>
</dbReference>
<dbReference type="PANTHER" id="PTHR33164:SF43">
    <property type="entry name" value="HTH-TYPE TRANSCRIPTIONAL REPRESSOR YETL"/>
    <property type="match status" value="1"/>
</dbReference>
<dbReference type="GO" id="GO:0006950">
    <property type="term" value="P:response to stress"/>
    <property type="evidence" value="ECO:0007669"/>
    <property type="project" value="TreeGrafter"/>
</dbReference>
<reference evidence="3" key="1">
    <citation type="submission" date="2021-01" db="EMBL/GenBank/DDBJ databases">
        <title>KCTC 19127 draft genome.</title>
        <authorList>
            <person name="An D."/>
        </authorList>
    </citation>
    <scope>NUCLEOTIDE SEQUENCE</scope>
    <source>
        <strain evidence="3">KCTC 19127</strain>
    </source>
</reference>
<keyword evidence="4" id="KW-1185">Reference proteome</keyword>
<dbReference type="InterPro" id="IPR036390">
    <property type="entry name" value="WH_DNA-bd_sf"/>
</dbReference>
<dbReference type="EMBL" id="JAERWL010000018">
    <property type="protein sequence ID" value="MBM9478455.1"/>
    <property type="molecule type" value="Genomic_DNA"/>
</dbReference>
<gene>
    <name evidence="3" type="ORF">JL107_18550</name>
</gene>